<reference evidence="2 3" key="1">
    <citation type="submission" date="2018-06" db="EMBL/GenBank/DDBJ databases">
        <authorList>
            <consortium name="Pathogen Informatics"/>
            <person name="Doyle S."/>
        </authorList>
    </citation>
    <scope>NUCLEOTIDE SEQUENCE [LARGE SCALE GENOMIC DNA]</scope>
    <source>
        <strain evidence="2 3">NCTC10994</strain>
    </source>
</reference>
<keyword evidence="3" id="KW-1185">Reference proteome</keyword>
<dbReference type="EMBL" id="LS483468">
    <property type="protein sequence ID" value="SQI28760.1"/>
    <property type="molecule type" value="Genomic_DNA"/>
</dbReference>
<dbReference type="InterPro" id="IPR036812">
    <property type="entry name" value="NAD(P)_OxRdtase_dom_sf"/>
</dbReference>
<name>A0A2X4U7R2_9NOCA</name>
<dbReference type="GO" id="GO:0005829">
    <property type="term" value="C:cytosol"/>
    <property type="evidence" value="ECO:0007669"/>
    <property type="project" value="TreeGrafter"/>
</dbReference>
<dbReference type="Proteomes" id="UP000249091">
    <property type="component" value="Chromosome 1"/>
</dbReference>
<dbReference type="InterPro" id="IPR050523">
    <property type="entry name" value="AKR_Detox_Biosynth"/>
</dbReference>
<sequence length="327" mass="33906">MRYRTIPMRGGSAAGMEYRTVGASGLRVSRLGLGTLTWGRGTDGDEAAAQLSAFVDAGGTLVDTSPAYGDGVSQRILAELLDDVVPRDELVLSGSSGIDTTKIGAGRVDCSRGGLLTQLDTTLRELGTDHLDVWQVATWDPHTPIEEVASALEFAVASGRVRYVGVRGFLGWQLATAATVAQRPAPMVCTQVEYSLLARGVEEELVPAAGHHGVGVFAAVPLAGGVLTGKYRSGVPADSRGADEVHAEEVRRYLTESAVRVVDAVATAADGLGTSPLAVALAWVRDRPQVASTLVGARDLAQLTGVLVAEELALPPAIAAALDDVSA</sequence>
<dbReference type="KEGG" id="rcr:NCTC10994_00511"/>
<organism evidence="2 3">
    <name type="scientific">Rhodococcus coprophilus</name>
    <dbReference type="NCBI Taxonomy" id="38310"/>
    <lineage>
        <taxon>Bacteria</taxon>
        <taxon>Bacillati</taxon>
        <taxon>Actinomycetota</taxon>
        <taxon>Actinomycetes</taxon>
        <taxon>Mycobacteriales</taxon>
        <taxon>Nocardiaceae</taxon>
        <taxon>Rhodococcus</taxon>
    </lineage>
</organism>
<dbReference type="PANTHER" id="PTHR43364:SF18">
    <property type="entry name" value="OXIDOREDUCTASE"/>
    <property type="match status" value="1"/>
</dbReference>
<feature type="domain" description="NADP-dependent oxidoreductase" evidence="1">
    <location>
        <begin position="30"/>
        <end position="325"/>
    </location>
</feature>
<dbReference type="Pfam" id="PF00248">
    <property type="entry name" value="Aldo_ket_red"/>
    <property type="match status" value="1"/>
</dbReference>
<dbReference type="GO" id="GO:0016491">
    <property type="term" value="F:oxidoreductase activity"/>
    <property type="evidence" value="ECO:0007669"/>
    <property type="project" value="UniProtKB-KW"/>
</dbReference>
<dbReference type="AlphaFoldDB" id="A0A2X4U7R2"/>
<dbReference type="STRING" id="1219011.GCA_001895045_00231"/>
<dbReference type="Gene3D" id="3.20.20.100">
    <property type="entry name" value="NADP-dependent oxidoreductase domain"/>
    <property type="match status" value="1"/>
</dbReference>
<dbReference type="EC" id="1.1.1.-" evidence="2"/>
<accession>A0A2X4U7R2</accession>
<protein>
    <submittedName>
        <fullName evidence="2">Oxidoreductase</fullName>
        <ecNumber evidence="2">1.1.1.-</ecNumber>
    </submittedName>
</protein>
<dbReference type="SUPFAM" id="SSF51430">
    <property type="entry name" value="NAD(P)-linked oxidoreductase"/>
    <property type="match status" value="1"/>
</dbReference>
<proteinExistence type="predicted"/>
<evidence type="ECO:0000313" key="2">
    <source>
        <dbReference type="EMBL" id="SQI28760.1"/>
    </source>
</evidence>
<evidence type="ECO:0000313" key="3">
    <source>
        <dbReference type="Proteomes" id="UP000249091"/>
    </source>
</evidence>
<keyword evidence="2" id="KW-0560">Oxidoreductase</keyword>
<evidence type="ECO:0000259" key="1">
    <source>
        <dbReference type="Pfam" id="PF00248"/>
    </source>
</evidence>
<dbReference type="InterPro" id="IPR023210">
    <property type="entry name" value="NADP_OxRdtase_dom"/>
</dbReference>
<dbReference type="PANTHER" id="PTHR43364">
    <property type="entry name" value="NADH-SPECIFIC METHYLGLYOXAL REDUCTASE-RELATED"/>
    <property type="match status" value="1"/>
</dbReference>
<gene>
    <name evidence="2" type="primary">yhdN</name>
    <name evidence="2" type="ORF">NCTC10994_00511</name>
</gene>